<feature type="transmembrane region" description="Helical" evidence="1">
    <location>
        <begin position="1307"/>
        <end position="1324"/>
    </location>
</feature>
<evidence type="ECO:0000313" key="3">
    <source>
        <dbReference type="Proteomes" id="UP000683417"/>
    </source>
</evidence>
<dbReference type="PANTHER" id="PTHR12526">
    <property type="entry name" value="GLYCOSYLTRANSFERASE"/>
    <property type="match status" value="1"/>
</dbReference>
<keyword evidence="1" id="KW-0812">Transmembrane</keyword>
<organism evidence="2 3">
    <name type="scientific">Blumeria graminis f. sp. triticale</name>
    <dbReference type="NCBI Taxonomy" id="1689686"/>
    <lineage>
        <taxon>Eukaryota</taxon>
        <taxon>Fungi</taxon>
        <taxon>Dikarya</taxon>
        <taxon>Ascomycota</taxon>
        <taxon>Pezizomycotina</taxon>
        <taxon>Leotiomycetes</taxon>
        <taxon>Erysiphales</taxon>
        <taxon>Erysiphaceae</taxon>
        <taxon>Blumeria</taxon>
    </lineage>
</organism>
<dbReference type="EMBL" id="CAJHIT010000010">
    <property type="protein sequence ID" value="CAD6506347.1"/>
    <property type="molecule type" value="Genomic_DNA"/>
</dbReference>
<proteinExistence type="predicted"/>
<name>A0A9W4GI76_BLUGR</name>
<sequence length="2783" mass="317623">MALITGIHAENKHDLLQNWWQITLVGCISLAVGLGIAYILYLSIIAFKKFVFRYKSLSKAVLPSDIKCISQVSANLYPYRISKPSRKPQSFGVYLSKFERPPTSRQIQILSEWDLLIFDPSQDGIIEAMSSGLYRISSQALARLDIGLEIENSCQTQIIALTEWVTKYFRPLEGTEFQSSCFTGISLSNWAKTCPVSLLKEFIFMLNSLGISVFLEVTTPSFLHDVSLLELQEISGLVIRNGLISQNGKEKDVLQMSEMRPTIKAFMSQACLRDFVVLLWETVDDGAQPLNAVIRRSYRWSRFYNALLWIGTKSSLESENSLLSKKEPLGALDWLKDPKVMKFHEKWKNNQSISLHYHDDNLDTFDHLCFSLLLHHRYTRKQSRKLKNNEASLPSVELDDSSYQHFNNLSSKFSDSYVHDLLFELTDLNNISDISILTTKNFGCIPLGGKANETAFKNIVQLQSRLKNKCLLDKVEPSQVLQVGIKIQQFSDSGGLQQHNFHLLPILQGLAQQLTNSGERNSNLISIYRGLHSGFQTSRDFRFWSVYDFEEDGSLNIYISRNCNQNMAEIILHTFLSSHGCQQLKCLEAEFAFAEWSDTLVRPQLLPKRFLEDISSLAPSEQLIFLRALSLTNNLNDRILVHRIKAAVEENLLNFTDFQQLKKKSTVEYLSGRASAMDLVSARTKWYQRARCQCLDQITALEIFLQTENSVTEILKDRKIDKIEEITTIFAKIIKSGRIDARIDLMIFSVFCAFRKHAFDEAYIEVTDRNALFNDQSDQAAAFAELFVTGTNCEAYFDIVPSDFGQLLSERYRAHHHQMGNEPPLHAEENPVTMSAYAAARIDVDTNQKKAIVSTFQNLTFLSVFAIPALIDILLLTTTGRGLYLSGYMSQMEQRIATLALMISLLISGAVGTWVTCGGSYYLTSMAFSAMNVFIVTRLVGGLAFTLIIAAIGLVFFWATEGAEVGFIFFFYLIALNSYLCLLATLANFQYSGSAFLSGRPIILTLLPFMLISPLISMWIPGYDIFIYFAVFSTFLILLIIAVLHKASKWATWYIEIENISDQELKNWYIKRYFYGNQKAINELTEPYILKCARDMMSQKVEVVKKSIFKKTRDSVVEALAKSHNASIFLLEWYCGYSGTPIPIPFSSTWNMQTRVALQTLEQLQTGMRLHNGFIHWRQAGDEVGCNTLYFIVALLDKWNALLSGRQLLGLSTMNIQYRMPVGFALAYYLIGAVLLDFNSTKLHSMSSMCHSMLISDVSSVSKAVGSEIKARRLLYWNMLGRYCLFHVWSLAISCSFLWIFNSTKGSTIIFLFYVGAYTGLLWYQYTKIFTGPRSLKPLIVAISAGIPLGQSLRRIYPDFIYGDVTSLAVATWTAAILSLWFARIKPKNPSLGYGGSTHTNTGHRKTKGNSIFHAITSPGKDPLLSQDELCIIFHNLSALDEKERYCISPKDQVGLEIESILLGSVKVLRDLNIEYTQFAIEAFPNLADHIELIAAYFKRGDAVIEFVSAKNISDQFNDVNAISYSEHGKIRVIAGYKTIEIDERQRSSIKFLSQIAAEIIAHIIAETIMGMSHKDASLIESILAFKSSVCDVKYSLVSTRFQDYLRSQNDSLELSEPLFKFYEYQIIEFLSLNYNIDLDWESLPYEIRDLVTRRCTSQEVTITKFQHEWLLLNHIHGIPLKTYMARCDFGVFVALSNLHYALDYRANILDKEFNFSKKHDSTGLLTVSQLPTRLTIRRIYSTLKYPISLVYHKLGVCLKLLAIAFVADPELQRELDYALRASNTLLRGVILFFVTGIWHYTKWLQHIMMPIFLLHRRTKISRFYDHIDGTSVSIKRRRIVIENINGLSTAFMLPEAKDGTFEIRTYQGDFEKIPEGNKKLQRISIYKKKPIRLLRREEFSHSTKCGSYEYEYSKTSLSKHRIKKYNSHRYPIRRKCLEGNKENEEVNFNHRGFVENGSFFLHGSIVRFSYHYRLRNHSEDELLRADFILPHLKCTVSWSVPPERRSENLDEWIAHSQVTEAMFIFGHDVYESHWNYDHKFHPTIQTTLNGKPIETIPMIEWDHLGVLKKPQNYSIHHDDPLISFKSLNHSIFSRWLGLNTHQYRISTSYARSRLWETWRNTSILDGVIARWLDERLLRKDQLLRTYWRRRDRGDLIGAEMFLNANVNSVMAAIDLDSSISSWAPLAIKTADLYSFGQGGDANSRTRSVSSNFDDGRLQVLALDSGTWPNEGGGVSACRRDLVNNLYSVNWYMVSESANDFGLPKHQTEINVRSLKIIPLWGLDFLTPTHGLFKDRLDAQVEHIPSYATKLDVEQNFIPILTALVRSARTIKFKQSDINQATRALVNLNTYFSGSKHWRAIWTSTIVKNAWRNLWSSPELVSPTPSEKWFQAEIPTIGQLDTALELWFRYLFIFSIPIPEKIPAIFQASHHGTSASYGVVCKLKRNCILQIWDHAISWREANLYLSSDLCNMAPFIRNSLLGLMNATSKLVLHHADIILPCADYFNAGWEIEIGTGQGLIEHRNKFKRKIDPVVNGIIDISRFRPVEKIESDKPTVTMLSHVWYAKDIKTAILAADVIVNEWGFKDYRLKIYGAIDKAPSYSTDCFEIIASKSLSRYVTMCGESNPASVLRKTWVFMNSSISEGLPLALGEAALSGAPVVCTNVGASLQVLTDIENGKCYSAIVAPNDPRGLARAQINLLAMLDEWAAYADDSEGFLVPTIPEKPTQKEIEIITARMYEKTEQRKALGMKSRRIVQKSFDGKRYLREHEQMLWIGKIRHELDT</sequence>
<accession>A0A9W4GI76</accession>
<feature type="transmembrane region" description="Helical" evidence="1">
    <location>
        <begin position="20"/>
        <end position="47"/>
    </location>
</feature>
<feature type="transmembrane region" description="Helical" evidence="1">
    <location>
        <begin position="859"/>
        <end position="876"/>
    </location>
</feature>
<feature type="transmembrane region" description="Helical" evidence="1">
    <location>
        <begin position="1222"/>
        <end position="1239"/>
    </location>
</feature>
<feature type="transmembrane region" description="Helical" evidence="1">
    <location>
        <begin position="1360"/>
        <end position="1383"/>
    </location>
</feature>
<keyword evidence="1" id="KW-0472">Membrane</keyword>
<feature type="transmembrane region" description="Helical" evidence="1">
    <location>
        <begin position="896"/>
        <end position="923"/>
    </location>
</feature>
<feature type="transmembrane region" description="Helical" evidence="1">
    <location>
        <begin position="1001"/>
        <end position="1020"/>
    </location>
</feature>
<gene>
    <name evidence="2" type="ORF">BGTH12_LOCUS7705</name>
</gene>
<evidence type="ECO:0000313" key="2">
    <source>
        <dbReference type="EMBL" id="CAD6506347.1"/>
    </source>
</evidence>
<reference evidence="2" key="1">
    <citation type="submission" date="2020-10" db="EMBL/GenBank/DDBJ databases">
        <authorList>
            <person name="Muller C M."/>
        </authorList>
    </citation>
    <scope>NUCLEOTIDE SEQUENCE</scope>
    <source>
        <strain evidence="2">THUN-12</strain>
    </source>
</reference>
<feature type="transmembrane region" description="Helical" evidence="1">
    <location>
        <begin position="965"/>
        <end position="989"/>
    </location>
</feature>
<protein>
    <submittedName>
        <fullName evidence="2">BgTH12-07273</fullName>
    </submittedName>
</protein>
<dbReference type="Proteomes" id="UP000683417">
    <property type="component" value="Unassembled WGS sequence"/>
</dbReference>
<keyword evidence="1" id="KW-1133">Transmembrane helix</keyword>
<comment type="caution">
    <text evidence="2">The sequence shown here is derived from an EMBL/GenBank/DDBJ whole genome shotgun (WGS) entry which is preliminary data.</text>
</comment>
<feature type="transmembrane region" description="Helical" evidence="1">
    <location>
        <begin position="1026"/>
        <end position="1044"/>
    </location>
</feature>
<feature type="transmembrane region" description="Helical" evidence="1">
    <location>
        <begin position="935"/>
        <end position="959"/>
    </location>
</feature>
<feature type="transmembrane region" description="Helical" evidence="1">
    <location>
        <begin position="1280"/>
        <end position="1301"/>
    </location>
</feature>
<evidence type="ECO:0000256" key="1">
    <source>
        <dbReference type="SAM" id="Phobius"/>
    </source>
</evidence>
<dbReference type="Pfam" id="PF13692">
    <property type="entry name" value="Glyco_trans_1_4"/>
    <property type="match status" value="1"/>
</dbReference>
<dbReference type="PANTHER" id="PTHR12526:SF630">
    <property type="entry name" value="GLYCOSYLTRANSFERASE"/>
    <property type="match status" value="1"/>
</dbReference>